<sequence>MDVNVTGTWNMTTEAMQRMMTQENIEVPGTIPGSVRSVGQGSIVNVGSGASLRGVSGLAAYTASKHAVLGLTRAWARDFPKMRVNMVAPAEATVAGAPKDDPNVVVGKAQIASIPKGRMAFATDIADAIIFLLSDWSSFITGQCLPVAIVTGAASGIGKALATNLITKGWRVACCDLQKDAGNAVASELGDHAVFYELDVCDYDAQAKVFSQVWDRWGRLDALLANAGHSDRGSIYIFDHRGKDDIPPKPALKSIKACYESFLYGVQLAIHFMRRNVVPGGQIIATSTIASVHPHQTFPEYCGAKAAKENIAMNAVLPGIVITGAVPQASIDATKPEQ</sequence>
<dbReference type="Proteomes" id="UP000711996">
    <property type="component" value="Unassembled WGS sequence"/>
</dbReference>
<dbReference type="GO" id="GO:0006633">
    <property type="term" value="P:fatty acid biosynthetic process"/>
    <property type="evidence" value="ECO:0007669"/>
    <property type="project" value="TreeGrafter"/>
</dbReference>
<dbReference type="GO" id="GO:0016616">
    <property type="term" value="F:oxidoreductase activity, acting on the CH-OH group of donors, NAD or NADP as acceptor"/>
    <property type="evidence" value="ECO:0007669"/>
    <property type="project" value="TreeGrafter"/>
</dbReference>
<name>A0A9P5EUM1_COLSI</name>
<evidence type="ECO:0000256" key="1">
    <source>
        <dbReference type="ARBA" id="ARBA00006484"/>
    </source>
</evidence>
<dbReference type="EMBL" id="QPMT01000015">
    <property type="protein sequence ID" value="KAF4859758.1"/>
    <property type="molecule type" value="Genomic_DNA"/>
</dbReference>
<accession>A0A9P5EUM1</accession>
<evidence type="ECO:0000313" key="4">
    <source>
        <dbReference type="EMBL" id="KAF4859758.1"/>
    </source>
</evidence>
<dbReference type="InterPro" id="IPR036291">
    <property type="entry name" value="NAD(P)-bd_dom_sf"/>
</dbReference>
<dbReference type="PANTHER" id="PTHR42760">
    <property type="entry name" value="SHORT-CHAIN DEHYDROGENASES/REDUCTASES FAMILY MEMBER"/>
    <property type="match status" value="1"/>
</dbReference>
<reference evidence="4" key="1">
    <citation type="submission" date="2019-06" db="EMBL/GenBank/DDBJ databases">
        <authorList>
            <person name="Gan P."/>
            <person name="Shirasu K."/>
        </authorList>
    </citation>
    <scope>NUCLEOTIDE SEQUENCE [LARGE SCALE GENOMIC DNA]</scope>
    <source>
        <strain evidence="4">CAD2</strain>
    </source>
</reference>
<comment type="caution">
    <text evidence="4">The sequence shown here is derived from an EMBL/GenBank/DDBJ whole genome shotgun (WGS) entry which is preliminary data.</text>
</comment>
<dbReference type="PANTHER" id="PTHR42760:SF133">
    <property type="entry name" value="3-OXOACYL-[ACYL-CARRIER-PROTEIN] REDUCTASE"/>
    <property type="match status" value="1"/>
</dbReference>
<dbReference type="GO" id="GO:0048038">
    <property type="term" value="F:quinone binding"/>
    <property type="evidence" value="ECO:0007669"/>
    <property type="project" value="TreeGrafter"/>
</dbReference>
<dbReference type="OrthoDB" id="5371740at2759"/>
<dbReference type="InterPro" id="IPR002347">
    <property type="entry name" value="SDR_fam"/>
</dbReference>
<keyword evidence="3" id="KW-0560">Oxidoreductase</keyword>
<keyword evidence="5" id="KW-1185">Reference proteome</keyword>
<dbReference type="InterPro" id="IPR020904">
    <property type="entry name" value="Sc_DH/Rdtase_CS"/>
</dbReference>
<dbReference type="Gene3D" id="3.40.50.720">
    <property type="entry name" value="NAD(P)-binding Rossmann-like Domain"/>
    <property type="match status" value="2"/>
</dbReference>
<keyword evidence="2" id="KW-0521">NADP</keyword>
<gene>
    <name evidence="4" type="ORF">CGCSCA2_v005962</name>
</gene>
<evidence type="ECO:0000313" key="5">
    <source>
        <dbReference type="Proteomes" id="UP000711996"/>
    </source>
</evidence>
<proteinExistence type="inferred from homology"/>
<dbReference type="PROSITE" id="PS00061">
    <property type="entry name" value="ADH_SHORT"/>
    <property type="match status" value="1"/>
</dbReference>
<dbReference type="AlphaFoldDB" id="A0A9P5EUM1"/>
<evidence type="ECO:0000256" key="3">
    <source>
        <dbReference type="ARBA" id="ARBA00023002"/>
    </source>
</evidence>
<comment type="similarity">
    <text evidence="1">Belongs to the short-chain dehydrogenases/reductases (SDR) family.</text>
</comment>
<dbReference type="PRINTS" id="PR00081">
    <property type="entry name" value="GDHRDH"/>
</dbReference>
<dbReference type="CDD" id="cd05233">
    <property type="entry name" value="SDR_c"/>
    <property type="match status" value="1"/>
</dbReference>
<protein>
    <submittedName>
        <fullName evidence="4">15-hydroxyprostaglandin dehydrogenase</fullName>
    </submittedName>
</protein>
<evidence type="ECO:0000256" key="2">
    <source>
        <dbReference type="ARBA" id="ARBA00022857"/>
    </source>
</evidence>
<dbReference type="Pfam" id="PF00106">
    <property type="entry name" value="adh_short"/>
    <property type="match status" value="2"/>
</dbReference>
<dbReference type="SUPFAM" id="SSF51735">
    <property type="entry name" value="NAD(P)-binding Rossmann-fold domains"/>
    <property type="match status" value="2"/>
</dbReference>
<organism evidence="4 5">
    <name type="scientific">Colletotrichum siamense</name>
    <name type="common">Anthracnose fungus</name>
    <dbReference type="NCBI Taxonomy" id="690259"/>
    <lineage>
        <taxon>Eukaryota</taxon>
        <taxon>Fungi</taxon>
        <taxon>Dikarya</taxon>
        <taxon>Ascomycota</taxon>
        <taxon>Pezizomycotina</taxon>
        <taxon>Sordariomycetes</taxon>
        <taxon>Hypocreomycetidae</taxon>
        <taxon>Glomerellales</taxon>
        <taxon>Glomerellaceae</taxon>
        <taxon>Colletotrichum</taxon>
        <taxon>Colletotrichum gloeosporioides species complex</taxon>
    </lineage>
</organism>